<dbReference type="InterPro" id="IPR049125">
    <property type="entry name" value="FAN1-like_WH"/>
</dbReference>
<evidence type="ECO:0000256" key="1">
    <source>
        <dbReference type="ARBA" id="ARBA00000983"/>
    </source>
</evidence>
<dbReference type="AlphaFoldDB" id="A0A420HKW5"/>
<dbReference type="InterPro" id="IPR049132">
    <property type="entry name" value="FAN1-like_euk"/>
</dbReference>
<sequence length="914" mass="105877">MRNGSVYFTNQHRVKRLKSLEVAKENVKTTTRISTKAQENSNLLQLGPDSVESTEHDGSCLSICDEDYDRELLLSEEDKDDDLCGTDSKTTLRSSILPKDMEEDVIREYGRMRATGDMPADLQNRLRKSNSLSSCSSNSNCSRSNGGTSSEFKSSIYVDAFNLALETVLEDERHLFDVKELQIFAYWKELNYEAQFLYVRLFLRKSSTWHRVNALKYHKDISDIPTAVEALQNRQNLPEKENKDIKTTEVDEQTEWSATFCRPIETVDELGSSFTLADSSSEMITTLEEASSLLSLEELKIISKEAKVNGKNKAELVKSLCQMSKNQSGLGWLNTERCCNNIKQGEHSHTEKYSSSASNCSAVNDINCNQHFLFKIMAIIGPCIRLSLPALKLFERVHLVFYRSTEWTEKSLINMILVQISQRNFPQYIVSRSANIFASRSVLLEYEAALCMQFRVDRLLESSSRSGPNQGKVFQEILTVFDQVYPRWEILMRHEKEKWAPLSNSHHLPSENYGEDLLYLCRFSPAWVYTRIVHKGAHILGRLKQYEREYHVISNLLDQRFFHPARRGIWYQRKALLEERYMFQIKPAAHILDLETQKKYWKRIALRTSETGLQDKDCHQVYHYDLQKRICKLEKQIKIPKREKHDFGHVQLCRPTEVWVEGIQVIKSSRSYGTHHSVRTIDVSSPRHCDSEERSRNRSTKTIWIDETNGCDECSVEAMCLSSYRSRGYKGYHAEGGIIHTLFAYLFYDILFMYVPNVFQSAYQTCPLDLHTDYFFPRRISEINQRLVQIENGDAASIIEAVNNRERDQRTCIIGLNWDIDLDELLEVVACFNPHGLAVICRVLAQEYRIRRSGMPDLFLWHVEKGEVVFVEVKSSHDRLSETQRLWIHVLTDAGLRVELCHAVAKEIRKVDAE</sequence>
<evidence type="ECO:0000256" key="3">
    <source>
        <dbReference type="ARBA" id="ARBA00022722"/>
    </source>
</evidence>
<dbReference type="PANTHER" id="PTHR15749">
    <property type="entry name" value="FANCONI-ASSOCIATED NUCLEASE 1"/>
    <property type="match status" value="1"/>
</dbReference>
<dbReference type="GO" id="GO:0004528">
    <property type="term" value="F:phosphodiesterase I activity"/>
    <property type="evidence" value="ECO:0007669"/>
    <property type="project" value="UniProtKB-EC"/>
</dbReference>
<comment type="subcellular location">
    <subcellularLocation>
        <location evidence="8">Nucleus</location>
    </subcellularLocation>
</comment>
<comment type="catalytic activity">
    <reaction evidence="1 8">
        <text>Hydrolytically removes 5'-nucleotides successively from the 3'-hydroxy termini of 3'-hydroxy-terminated oligonucleotides.</text>
        <dbReference type="EC" id="3.1.4.1"/>
    </reaction>
</comment>
<evidence type="ECO:0000313" key="11">
    <source>
        <dbReference type="EMBL" id="RKF58066.1"/>
    </source>
</evidence>
<dbReference type="FunFam" id="3.40.1350.10:FF:000009">
    <property type="entry name" value="Fanconi-associated nuclease"/>
    <property type="match status" value="1"/>
</dbReference>
<dbReference type="Proteomes" id="UP000285405">
    <property type="component" value="Unassembled WGS sequence"/>
</dbReference>
<keyword evidence="3 8" id="KW-0540">Nuclease</keyword>
<dbReference type="PANTHER" id="PTHR15749:SF4">
    <property type="entry name" value="FANCONI-ASSOCIATED NUCLEASE 1"/>
    <property type="match status" value="1"/>
</dbReference>
<keyword evidence="8" id="KW-0539">Nucleus</keyword>
<dbReference type="Gene3D" id="3.40.1350.10">
    <property type="match status" value="1"/>
</dbReference>
<comment type="similarity">
    <text evidence="2 8">Belongs to the FAN1 family.</text>
</comment>
<evidence type="ECO:0000256" key="6">
    <source>
        <dbReference type="ARBA" id="ARBA00022842"/>
    </source>
</evidence>
<dbReference type="GO" id="GO:0070336">
    <property type="term" value="F:flap-structured DNA binding"/>
    <property type="evidence" value="ECO:0007669"/>
    <property type="project" value="TreeGrafter"/>
</dbReference>
<evidence type="ECO:0000313" key="12">
    <source>
        <dbReference type="Proteomes" id="UP000285405"/>
    </source>
</evidence>
<dbReference type="CDD" id="cd22326">
    <property type="entry name" value="FAN1-like"/>
    <property type="match status" value="1"/>
</dbReference>
<organism evidence="11 12">
    <name type="scientific">Golovinomyces cichoracearum</name>
    <dbReference type="NCBI Taxonomy" id="62708"/>
    <lineage>
        <taxon>Eukaryota</taxon>
        <taxon>Fungi</taxon>
        <taxon>Dikarya</taxon>
        <taxon>Ascomycota</taxon>
        <taxon>Pezizomycotina</taxon>
        <taxon>Leotiomycetes</taxon>
        <taxon>Erysiphales</taxon>
        <taxon>Erysiphaceae</taxon>
        <taxon>Golovinomyces</taxon>
    </lineage>
</organism>
<evidence type="ECO:0000256" key="2">
    <source>
        <dbReference type="ARBA" id="ARBA00005533"/>
    </source>
</evidence>
<dbReference type="InterPro" id="IPR011856">
    <property type="entry name" value="tRNA_endonuc-like_dom_sf"/>
</dbReference>
<protein>
    <recommendedName>
        <fullName evidence="8">Fanconi-associated nuclease</fullName>
        <ecNumber evidence="8">3.1.4.1</ecNumber>
    </recommendedName>
</protein>
<evidence type="ECO:0000256" key="5">
    <source>
        <dbReference type="ARBA" id="ARBA00022801"/>
    </source>
</evidence>
<dbReference type="Pfam" id="PF21315">
    <property type="entry name" value="FAN1_HTH"/>
    <property type="match status" value="1"/>
</dbReference>
<keyword evidence="4 8" id="KW-0479">Metal-binding</keyword>
<comment type="cofactor">
    <cofactor evidence="8">
        <name>Mg(2+)</name>
        <dbReference type="ChEBI" id="CHEBI:18420"/>
    </cofactor>
    <cofactor evidence="8">
        <name>Mn(2+)</name>
        <dbReference type="ChEBI" id="CHEBI:29035"/>
    </cofactor>
</comment>
<dbReference type="Pfam" id="PF21170">
    <property type="entry name" value="FAN1_TPR"/>
    <property type="match status" value="1"/>
</dbReference>
<evidence type="ECO:0000259" key="10">
    <source>
        <dbReference type="SMART" id="SM00990"/>
    </source>
</evidence>
<keyword evidence="8" id="KW-0227">DNA damage</keyword>
<dbReference type="GO" id="GO:0005634">
    <property type="term" value="C:nucleus"/>
    <property type="evidence" value="ECO:0007669"/>
    <property type="project" value="UniProtKB-SubCell"/>
</dbReference>
<dbReference type="GO" id="GO:0017108">
    <property type="term" value="F:5'-flap endonuclease activity"/>
    <property type="evidence" value="ECO:0007669"/>
    <property type="project" value="TreeGrafter"/>
</dbReference>
<dbReference type="GO" id="GO:0046872">
    <property type="term" value="F:metal ion binding"/>
    <property type="evidence" value="ECO:0007669"/>
    <property type="project" value="UniProtKB-KW"/>
</dbReference>
<keyword evidence="8" id="KW-0234">DNA repair</keyword>
<name>A0A420HKW5_9PEZI</name>
<evidence type="ECO:0000256" key="9">
    <source>
        <dbReference type="SAM" id="MobiDB-lite"/>
    </source>
</evidence>
<keyword evidence="5 8" id="KW-0378">Hydrolase</keyword>
<feature type="region of interest" description="Disordered" evidence="9">
    <location>
        <begin position="129"/>
        <end position="149"/>
    </location>
</feature>
<evidence type="ECO:0000256" key="7">
    <source>
        <dbReference type="ARBA" id="ARBA00023211"/>
    </source>
</evidence>
<comment type="function">
    <text evidence="8">Nuclease required for the repair of DNA interstrand cross-links (ICL). Acts as a 5'-3' exonuclease that anchors at a cut end of DNA and cleaves DNA successively at every third nucleotide, allowing to excise an ICL from one strand through flanking incisions.</text>
</comment>
<dbReference type="SMART" id="SM00990">
    <property type="entry name" value="VRR_NUC"/>
    <property type="match status" value="1"/>
</dbReference>
<dbReference type="InterPro" id="IPR014883">
    <property type="entry name" value="VRR_NUC"/>
</dbReference>
<keyword evidence="6 8" id="KW-0460">Magnesium</keyword>
<dbReference type="InterPro" id="IPR033315">
    <property type="entry name" value="Fan1-like"/>
</dbReference>
<dbReference type="InterPro" id="IPR049126">
    <property type="entry name" value="FAN1-like_TPR"/>
</dbReference>
<dbReference type="OrthoDB" id="76364at2759"/>
<evidence type="ECO:0000256" key="8">
    <source>
        <dbReference type="RuleBase" id="RU365033"/>
    </source>
</evidence>
<dbReference type="Pfam" id="PF08774">
    <property type="entry name" value="VRR_NUC"/>
    <property type="match status" value="1"/>
</dbReference>
<accession>A0A420HKW5</accession>
<feature type="domain" description="VRR-NUC" evidence="10">
    <location>
        <begin position="790"/>
        <end position="905"/>
    </location>
</feature>
<dbReference type="EC" id="3.1.4.1" evidence="8"/>
<keyword evidence="7 8" id="KW-0464">Manganese</keyword>
<dbReference type="GO" id="GO:0008409">
    <property type="term" value="F:5'-3' exonuclease activity"/>
    <property type="evidence" value="ECO:0007669"/>
    <property type="project" value="TreeGrafter"/>
</dbReference>
<comment type="caution">
    <text evidence="11">The sequence shown here is derived from an EMBL/GenBank/DDBJ whole genome shotgun (WGS) entry which is preliminary data.</text>
</comment>
<gene>
    <name evidence="11" type="ORF">GcC1_185006</name>
</gene>
<proteinExistence type="inferred from homology"/>
<evidence type="ECO:0000256" key="4">
    <source>
        <dbReference type="ARBA" id="ARBA00022723"/>
    </source>
</evidence>
<reference evidence="11 12" key="1">
    <citation type="journal article" date="2018" name="BMC Genomics">
        <title>Comparative genome analyses reveal sequence features reflecting distinct modes of host-adaptation between dicot and monocot powdery mildew.</title>
        <authorList>
            <person name="Wu Y."/>
            <person name="Ma X."/>
            <person name="Pan Z."/>
            <person name="Kale S.D."/>
            <person name="Song Y."/>
            <person name="King H."/>
            <person name="Zhang Q."/>
            <person name="Presley C."/>
            <person name="Deng X."/>
            <person name="Wei C.I."/>
            <person name="Xiao S."/>
        </authorList>
    </citation>
    <scope>NUCLEOTIDE SEQUENCE [LARGE SCALE GENOMIC DNA]</scope>
    <source>
        <strain evidence="11">UCSC1</strain>
    </source>
</reference>
<dbReference type="GO" id="GO:0036297">
    <property type="term" value="P:interstrand cross-link repair"/>
    <property type="evidence" value="ECO:0007669"/>
    <property type="project" value="InterPro"/>
</dbReference>
<dbReference type="EMBL" id="MCBR01018541">
    <property type="protein sequence ID" value="RKF58066.1"/>
    <property type="molecule type" value="Genomic_DNA"/>
</dbReference>